<dbReference type="Pfam" id="PF01547">
    <property type="entry name" value="SBP_bac_1"/>
    <property type="match status" value="1"/>
</dbReference>
<dbReference type="RefSeq" id="WP_096196200.1">
    <property type="nucleotide sequence ID" value="NZ_BAAAIQ010000025.1"/>
</dbReference>
<dbReference type="PANTHER" id="PTHR43649">
    <property type="entry name" value="ARABINOSE-BINDING PROTEIN-RELATED"/>
    <property type="match status" value="1"/>
</dbReference>
<keyword evidence="2" id="KW-1185">Reference proteome</keyword>
<dbReference type="PANTHER" id="PTHR43649:SF30">
    <property type="entry name" value="ABC TRANSPORTER SUBSTRATE-BINDING PROTEIN"/>
    <property type="match status" value="1"/>
</dbReference>
<dbReference type="SUPFAM" id="SSF53850">
    <property type="entry name" value="Periplasmic binding protein-like II"/>
    <property type="match status" value="1"/>
</dbReference>
<accession>A0A2A3YP30</accession>
<dbReference type="InterPro" id="IPR050490">
    <property type="entry name" value="Bact_solute-bd_prot1"/>
</dbReference>
<proteinExistence type="predicted"/>
<dbReference type="EMBL" id="NRGR01000001">
    <property type="protein sequence ID" value="PCC41060.1"/>
    <property type="molecule type" value="Genomic_DNA"/>
</dbReference>
<gene>
    <name evidence="1" type="ORF">CIK66_00380</name>
</gene>
<dbReference type="Proteomes" id="UP000218598">
    <property type="component" value="Unassembled WGS sequence"/>
</dbReference>
<dbReference type="AlphaFoldDB" id="A0A2A3YP30"/>
<dbReference type="InterPro" id="IPR006059">
    <property type="entry name" value="SBP"/>
</dbReference>
<evidence type="ECO:0000313" key="2">
    <source>
        <dbReference type="Proteomes" id="UP000218598"/>
    </source>
</evidence>
<name>A0A2A3YP30_9MICO</name>
<sequence>MLRASGRSLSRRQFGTLGAAAGATALPGCSASSPKDMDTLQVWGGVPAENGPQAVIDRFQEEHPGTHVTYTPYVNDDRGNLKVNTALQGGVDIDVFFTYGVPNLAMRVDSGLAADVGDLVRAAPELEMFLDTEDPKAMIDGDEITALATTRIPQMVLFNEDLRERAGIELPTQWALEEYLEAIRALADDGKYGTYVLPDLARIELGPNYRLTAQGDSNFSHPAFLQHFDLAAQLIRDGVLYPWSQALARQLEAYQQNNFIAEDFGLWTTAPYSLRFLTDQEEYPHDFRVSAAPVPTVDGNDWNTGEYGAFIQINSKSPKQELAWEFCRFWLLESAQDMARAGYISLLGDVDDDELLDGVLGEDAEQFFDVDSFRRTLFEDQPRMHLDTELTAYTEITQKYEQQRDVCWLLERSPEKAIDTVDKNAQALIDRFEED</sequence>
<dbReference type="Gene3D" id="3.40.190.10">
    <property type="entry name" value="Periplasmic binding protein-like II"/>
    <property type="match status" value="1"/>
</dbReference>
<evidence type="ECO:0000313" key="1">
    <source>
        <dbReference type="EMBL" id="PCC41060.1"/>
    </source>
</evidence>
<dbReference type="OrthoDB" id="9795467at2"/>
<organism evidence="1 2">
    <name type="scientific">Brachybacterium alimentarium</name>
    <dbReference type="NCBI Taxonomy" id="47845"/>
    <lineage>
        <taxon>Bacteria</taxon>
        <taxon>Bacillati</taxon>
        <taxon>Actinomycetota</taxon>
        <taxon>Actinomycetes</taxon>
        <taxon>Micrococcales</taxon>
        <taxon>Dermabacteraceae</taxon>
        <taxon>Brachybacterium</taxon>
    </lineage>
</organism>
<protein>
    <submittedName>
        <fullName evidence="1">ABC transporter substrate-binding protein</fullName>
    </submittedName>
</protein>
<comment type="caution">
    <text evidence="1">The sequence shown here is derived from an EMBL/GenBank/DDBJ whole genome shotgun (WGS) entry which is preliminary data.</text>
</comment>
<reference evidence="1 2" key="1">
    <citation type="journal article" date="2017" name="Elife">
        <title>Extensive horizontal gene transfer in cheese-associated bacteria.</title>
        <authorList>
            <person name="Bonham K.S."/>
            <person name="Wolfe B.E."/>
            <person name="Dutton R.J."/>
        </authorList>
    </citation>
    <scope>NUCLEOTIDE SEQUENCE [LARGE SCALE GENOMIC DNA]</scope>
    <source>
        <strain evidence="1 2">341_9</strain>
    </source>
</reference>